<evidence type="ECO:0000256" key="9">
    <source>
        <dbReference type="HAMAP-Rule" id="MF_01924"/>
    </source>
</evidence>
<dbReference type="GO" id="GO:0160237">
    <property type="term" value="F:D-Ala-D-Ala dipeptidase activity"/>
    <property type="evidence" value="ECO:0007669"/>
    <property type="project" value="UniProtKB-EC"/>
</dbReference>
<accession>A0A239D9M8</accession>
<sequence length="204" mass="23406">MKIYHFLIAFLLFSYVSSAQDSPLVNIETYGGNYAYDVKYATDDNFLKTTVYDCVQCLLLPEVAEAIAAANHDFCELGYKIQFFDCYRPLSVQKKMWAIFPNPSYVGNPYKSGSIHNRGAAIDMTIVKLDGTPLDMGSDYDHFGKEAHIDHPHHSDTVKANRKLLWDVMKKNGFSVIRTEWWHFNYDAKNYGLKVLDIDFDCTN</sequence>
<evidence type="ECO:0000256" key="11">
    <source>
        <dbReference type="SAM" id="SignalP"/>
    </source>
</evidence>
<evidence type="ECO:0000313" key="13">
    <source>
        <dbReference type="Proteomes" id="UP000198379"/>
    </source>
</evidence>
<proteinExistence type="inferred from homology"/>
<dbReference type="GO" id="GO:0008270">
    <property type="term" value="F:zinc ion binding"/>
    <property type="evidence" value="ECO:0007669"/>
    <property type="project" value="UniProtKB-UniRule"/>
</dbReference>
<evidence type="ECO:0000256" key="6">
    <source>
        <dbReference type="ARBA" id="ARBA00022997"/>
    </source>
</evidence>
<evidence type="ECO:0000256" key="5">
    <source>
        <dbReference type="ARBA" id="ARBA00022833"/>
    </source>
</evidence>
<dbReference type="GO" id="GO:0008237">
    <property type="term" value="F:metallopeptidase activity"/>
    <property type="evidence" value="ECO:0007669"/>
    <property type="project" value="UniProtKB-KW"/>
</dbReference>
<dbReference type="Gene3D" id="3.30.1380.10">
    <property type="match status" value="1"/>
</dbReference>
<feature type="binding site" evidence="9">
    <location>
        <position position="116"/>
    </location>
    <ligand>
        <name>Zn(2+)</name>
        <dbReference type="ChEBI" id="CHEBI:29105"/>
        <note>catalytic</note>
    </ligand>
</feature>
<dbReference type="PANTHER" id="PTHR43126:SF1">
    <property type="entry name" value="D-ALANYL-D-ALANINE DIPEPTIDASE"/>
    <property type="match status" value="1"/>
</dbReference>
<dbReference type="EMBL" id="FZNY01000010">
    <property type="protein sequence ID" value="SNS29176.1"/>
    <property type="molecule type" value="Genomic_DNA"/>
</dbReference>
<dbReference type="AlphaFoldDB" id="A0A239D9M8"/>
<dbReference type="RefSeq" id="WP_089373690.1">
    <property type="nucleotide sequence ID" value="NZ_BMEP01000010.1"/>
</dbReference>
<evidence type="ECO:0000313" key="12">
    <source>
        <dbReference type="EMBL" id="SNS29176.1"/>
    </source>
</evidence>
<dbReference type="Proteomes" id="UP000198379">
    <property type="component" value="Unassembled WGS sequence"/>
</dbReference>
<dbReference type="OrthoDB" id="9801430at2"/>
<keyword evidence="3 9" id="KW-0479">Metal-binding</keyword>
<evidence type="ECO:0000256" key="2">
    <source>
        <dbReference type="ARBA" id="ARBA00022670"/>
    </source>
</evidence>
<evidence type="ECO:0000256" key="3">
    <source>
        <dbReference type="ARBA" id="ARBA00022723"/>
    </source>
</evidence>
<keyword evidence="6 9" id="KW-0224">Dipeptidase</keyword>
<gene>
    <name evidence="12" type="ORF">SAMN06265376_11066</name>
</gene>
<keyword evidence="5 9" id="KW-0862">Zinc</keyword>
<dbReference type="InterPro" id="IPR009045">
    <property type="entry name" value="Zn_M74/Hedgehog-like"/>
</dbReference>
<evidence type="ECO:0000256" key="10">
    <source>
        <dbReference type="PIRNR" id="PIRNR026671"/>
    </source>
</evidence>
<organism evidence="12 13">
    <name type="scientific">Dokdonia pacifica</name>
    <dbReference type="NCBI Taxonomy" id="1627892"/>
    <lineage>
        <taxon>Bacteria</taxon>
        <taxon>Pseudomonadati</taxon>
        <taxon>Bacteroidota</taxon>
        <taxon>Flavobacteriia</taxon>
        <taxon>Flavobacteriales</taxon>
        <taxon>Flavobacteriaceae</taxon>
        <taxon>Dokdonia</taxon>
    </lineage>
</organism>
<protein>
    <recommendedName>
        <fullName evidence="9 10">D-alanyl-D-alanine dipeptidase</fullName>
        <shortName evidence="9 10">D-Ala-D-Ala dipeptidase</shortName>
        <ecNumber evidence="9 10">3.4.13.22</ecNumber>
    </recommendedName>
</protein>
<dbReference type="EC" id="3.4.13.22" evidence="9 10"/>
<dbReference type="GO" id="GO:0006508">
    <property type="term" value="P:proteolysis"/>
    <property type="evidence" value="ECO:0007669"/>
    <property type="project" value="UniProtKB-KW"/>
</dbReference>
<dbReference type="CDD" id="cd14840">
    <property type="entry name" value="D-Ala-D-Ala_dipeptidase_Aad"/>
    <property type="match status" value="1"/>
</dbReference>
<feature type="binding site" evidence="9">
    <location>
        <position position="183"/>
    </location>
    <ligand>
        <name>Zn(2+)</name>
        <dbReference type="ChEBI" id="CHEBI:29105"/>
        <note>catalytic</note>
    </ligand>
</feature>
<feature type="active site" description="Proton donor/acceptor" evidence="9">
    <location>
        <position position="180"/>
    </location>
</feature>
<dbReference type="PANTHER" id="PTHR43126">
    <property type="entry name" value="D-ALANYL-D-ALANINE DIPEPTIDASE"/>
    <property type="match status" value="1"/>
</dbReference>
<reference evidence="12 13" key="1">
    <citation type="submission" date="2017-06" db="EMBL/GenBank/DDBJ databases">
        <authorList>
            <person name="Kim H.J."/>
            <person name="Triplett B.A."/>
        </authorList>
    </citation>
    <scope>NUCLEOTIDE SEQUENCE [LARGE SCALE GENOMIC DNA]</scope>
    <source>
        <strain evidence="12 13">DSM 25597</strain>
    </source>
</reference>
<evidence type="ECO:0000256" key="1">
    <source>
        <dbReference type="ARBA" id="ARBA00001362"/>
    </source>
</evidence>
<keyword evidence="7 9" id="KW-0482">Metalloprotease</keyword>
<dbReference type="GO" id="GO:0071555">
    <property type="term" value="P:cell wall organization"/>
    <property type="evidence" value="ECO:0007669"/>
    <property type="project" value="UniProtKB-KW"/>
</dbReference>
<keyword evidence="13" id="KW-1185">Reference proteome</keyword>
<dbReference type="HAMAP" id="MF_01924">
    <property type="entry name" value="A_A_dipeptidase"/>
    <property type="match status" value="1"/>
</dbReference>
<comment type="function">
    <text evidence="9 10">Catalyzes hydrolysis of the D-alanyl-D-alanine dipeptide.</text>
</comment>
<evidence type="ECO:0000256" key="7">
    <source>
        <dbReference type="ARBA" id="ARBA00023049"/>
    </source>
</evidence>
<comment type="similarity">
    <text evidence="9 10">Belongs to the peptidase M15D family.</text>
</comment>
<comment type="catalytic activity">
    <reaction evidence="1 9 10">
        <text>D-alanyl-D-alanine + H2O = 2 D-alanine</text>
        <dbReference type="Rhea" id="RHEA:20661"/>
        <dbReference type="ChEBI" id="CHEBI:15377"/>
        <dbReference type="ChEBI" id="CHEBI:57416"/>
        <dbReference type="ChEBI" id="CHEBI:57822"/>
        <dbReference type="EC" id="3.4.13.22"/>
    </reaction>
</comment>
<feature type="binding site" evidence="9">
    <location>
        <position position="123"/>
    </location>
    <ligand>
        <name>Zn(2+)</name>
        <dbReference type="ChEBI" id="CHEBI:29105"/>
        <note>catalytic</note>
    </ligand>
</feature>
<dbReference type="Pfam" id="PF01427">
    <property type="entry name" value="Peptidase_M15"/>
    <property type="match status" value="1"/>
</dbReference>
<keyword evidence="4 9" id="KW-0378">Hydrolase</keyword>
<evidence type="ECO:0000256" key="8">
    <source>
        <dbReference type="ARBA" id="ARBA00023316"/>
    </source>
</evidence>
<keyword evidence="2 9" id="KW-0645">Protease</keyword>
<keyword evidence="11" id="KW-0732">Signal</keyword>
<name>A0A239D9M8_9FLAO</name>
<dbReference type="PIRSF" id="PIRSF026671">
    <property type="entry name" value="AA_dipeptidase"/>
    <property type="match status" value="1"/>
</dbReference>
<feature type="chain" id="PRO_5012918396" description="D-alanyl-D-alanine dipeptidase" evidence="11">
    <location>
        <begin position="20"/>
        <end position="204"/>
    </location>
</feature>
<feature type="signal peptide" evidence="11">
    <location>
        <begin position="1"/>
        <end position="19"/>
    </location>
</feature>
<comment type="cofactor">
    <cofactor evidence="9">
        <name>Zn(2+)</name>
        <dbReference type="ChEBI" id="CHEBI:29105"/>
    </cofactor>
    <text evidence="9">Binds 1 zinc ion per subunit.</text>
</comment>
<feature type="site" description="Transition state stabilizer" evidence="9">
    <location>
        <position position="88"/>
    </location>
</feature>
<evidence type="ECO:0000256" key="4">
    <source>
        <dbReference type="ARBA" id="ARBA00022801"/>
    </source>
</evidence>
<dbReference type="SUPFAM" id="SSF55166">
    <property type="entry name" value="Hedgehog/DD-peptidase"/>
    <property type="match status" value="1"/>
</dbReference>
<dbReference type="InterPro" id="IPR000755">
    <property type="entry name" value="A_A_dipeptidase"/>
</dbReference>
<keyword evidence="8 10" id="KW-0961">Cell wall biogenesis/degradation</keyword>